<dbReference type="PROSITE" id="PS01186">
    <property type="entry name" value="EGF_2"/>
    <property type="match status" value="6"/>
</dbReference>
<dbReference type="eggNOG" id="KOG4659">
    <property type="taxonomic scope" value="Eukaryota"/>
</dbReference>
<dbReference type="InterPro" id="IPR056822">
    <property type="entry name" value="TEN_NHL"/>
</dbReference>
<dbReference type="InterPro" id="IPR013111">
    <property type="entry name" value="EGF_extracell"/>
</dbReference>
<dbReference type="eggNOG" id="KOG1225">
    <property type="taxonomic scope" value="Eukaryota"/>
</dbReference>
<feature type="domain" description="Protein kinase" evidence="11">
    <location>
        <begin position="2086"/>
        <end position="2345"/>
    </location>
</feature>
<feature type="chain" id="PRO_5003038824" evidence="10">
    <location>
        <begin position="27"/>
        <end position="2352"/>
    </location>
</feature>
<evidence type="ECO:0000256" key="4">
    <source>
        <dbReference type="ARBA" id="ARBA00022737"/>
    </source>
</evidence>
<evidence type="ECO:0000313" key="13">
    <source>
        <dbReference type="EMBL" id="EFC36728.1"/>
    </source>
</evidence>
<dbReference type="InterPro" id="IPR011009">
    <property type="entry name" value="Kinase-like_dom_sf"/>
</dbReference>
<evidence type="ECO:0000256" key="2">
    <source>
        <dbReference type="ARBA" id="ARBA00022536"/>
    </source>
</evidence>
<dbReference type="Proteomes" id="UP000006671">
    <property type="component" value="Unassembled WGS sequence"/>
</dbReference>
<dbReference type="RefSeq" id="XP_002669472.1">
    <property type="nucleotide sequence ID" value="XM_002669426.1"/>
</dbReference>
<dbReference type="PANTHER" id="PTHR11219">
    <property type="entry name" value="TENEURIN AND N-ACETYLGLUCOSAMINE-1-PHOSPHODIESTER ALPHA-N-ACETYLGLUCOSAMINIDASE"/>
    <property type="match status" value="1"/>
</dbReference>
<dbReference type="PROSITE" id="PS50011">
    <property type="entry name" value="PROTEIN_KINASE_DOM"/>
    <property type="match status" value="1"/>
</dbReference>
<evidence type="ECO:0000256" key="3">
    <source>
        <dbReference type="ARBA" id="ARBA00022692"/>
    </source>
</evidence>
<keyword evidence="7 8" id="KW-1015">Disulfide bond</keyword>
<reference evidence="13 14" key="1">
    <citation type="journal article" date="2010" name="Cell">
        <title>The genome of Naegleria gruberi illuminates early eukaryotic versatility.</title>
        <authorList>
            <person name="Fritz-Laylin L.K."/>
            <person name="Prochnik S.E."/>
            <person name="Ginger M.L."/>
            <person name="Dacks J.B."/>
            <person name="Carpenter M.L."/>
            <person name="Field M.C."/>
            <person name="Kuo A."/>
            <person name="Paredez A."/>
            <person name="Chapman J."/>
            <person name="Pham J."/>
            <person name="Shu S."/>
            <person name="Neupane R."/>
            <person name="Cipriano M."/>
            <person name="Mancuso J."/>
            <person name="Tu H."/>
            <person name="Salamov A."/>
            <person name="Lindquist E."/>
            <person name="Shapiro H."/>
            <person name="Lucas S."/>
            <person name="Grigoriev I.V."/>
            <person name="Cande W.Z."/>
            <person name="Fulton C."/>
            <person name="Rokhsar D.S."/>
            <person name="Dawson S.C."/>
        </authorList>
    </citation>
    <scope>NUCLEOTIDE SEQUENCE [LARGE SCALE GENOMIC DNA]</scope>
    <source>
        <strain evidence="13 14">NEG-M</strain>
    </source>
</reference>
<dbReference type="InterPro" id="IPR000719">
    <property type="entry name" value="Prot_kinase_dom"/>
</dbReference>
<evidence type="ECO:0000256" key="10">
    <source>
        <dbReference type="SAM" id="SignalP"/>
    </source>
</evidence>
<dbReference type="eggNOG" id="KOG0591">
    <property type="taxonomic scope" value="Eukaryota"/>
</dbReference>
<dbReference type="GeneID" id="8861008"/>
<sequence>MRTIFVICIAVVAWFILLFLTSEIHCQTVKYSFTVYQKDLSGPYCAAKSPNSDAVYMSEYSGHRVKKKSYLGLVVIAGTGYEGFNGDILAKQAKLDNPGGVLEYNNELYIMDYGNNRVRKINSEGVLVTIAGTGTRSSAGDNGAATSASLNGPWGIHIPSNGDIYITEYVGNKIRKISASDNKIYLVAGTGSYDFSGDGGNAVSAKLKSPWSVFVNAIGEIFIADTDNDRIRKIATNGIITTIAGSGSSTSDGVLATTASLKKPTSVFISPANELFIAEADGGRIRKVDLSTMKIYTVTSSLNYPTFAFVAENSDLYITEKNNNQIRLGTAYCDSGYQINSNGTICNPVCNSQIGRAGCSNHGSCTSPNTCTCDTGYTLSDCSQPICYGKYGSTACSGANQGTCSAPDTCQCKNGFSGSDCSVYYCGGVVASSAGVCSGKGTCSAPETCSCQTDYVGSVCQYPVCNSIPSNNPNVCSGGGTCTSPNSCQCFTNYSGTQCQYTTCSGIDSTNSNVCSGRGSCAKYNNCTCTANFFGSNCELTQCYGIISNSASTCASHGRCDGYNKCTCDSNYFGLDCSVTSCYGVWSNTSSVCTAPNRGTCNSYNNCTCTNSYYGTQCQDYDCFGINKSNSSVCSGKGACSAPNTCLCSDSNYSGSNCDAAVCYGISANDSRVCSGSRGACNSPNTCSCFSNYFGPQCQYTQCYGIDSSNTTHVCSGRGTCSDFNKCVCKDGYYGSNCQLSKCFGVLSNSSNVCSGHGTCSDTDTCNCDSNYSGKNCDITSCYGTSSTNPLACSSHGFCSSYNNCTCSSNYYSQQCQEFNCFGVNKASTSVCSGHGTCSDIDTCSCTGNWIGGNCNLTTCNGVWNYNSSVCSGNGVCSSLNNCTCNVGYYGANCDSFDCFGSVFTNEGICANNGSCTGPGVCSCIDGYSGSRCQYPICYGISGGSSSVCSGNGQCIDRNICSCSAGWTENTCNVTTCSGKRSDNSLVCSSQGSCVGPDNCYCNKGYTGPNCEFNVCYGKSQNDSSVCLGRGKCLKPGECTCNTGFRGTECQYYQIDFDEKLATLKPTLTSVLQYSYLFNGTCETLFESSDLPIIGESPICLWDSSKMIIYLGFGTHLQTGNLLRVKNSNLAFFVDTSNSLSYTGSGITLKKLMTNVPTSNPLPLRPIVDSNFQSYTNFSSLVWSCISCSTSLNDYLKSQQREYLYIPPSYLKSLSALYLQLAVSNFASNSKVASLSFTFSQSAAPNLDLITDLNKTEPIGYGNNAGLFLGSYPSIKYNVYLSRFFYTDSSGILGSGSTTGSVLLLAKHTQSTTSKDFFIQYSFNAYENKLPVVISATNPVFSPSSFIRFKATIFNPMVFVKTVQDTYYLWKLFKFDETGKAKQMSTEIYIDLNYDEVVVQRELEAGTYLVSLNAVAAYGSTLMNTTFTVLNTTDRLASISFSPVPTIVSISEDLTITATINGTITSFEWIQISGRIKPLCSLQKVTTQPSENITQSELTITRDCLFEGEIYIFKVVANNSNGISSSAEIQTQTDISPSIHCDFYSTSEDGSFVALDSTLLMTCRNGAKDTIKSYTVEIHYNGERKFIVSNTQKRNLYFRMPYLIEGSQLVVRGLNFYNTEVIYRKNLTSTLTSTDKVQLFIDGYNSITTSETTSYFGAINSLNSLLTLFEYQQFDSLENKNSLQTTLKSMLSLISNLRATGVNVDDKLTALLLPPVYRIHKYLDSINGTRSSDDWRVDDLLSWTSYFTESILNTLQYYYSTQWKFLIDQIHLNELDELIELGSSMNSEKFVLVQVQYELLTDSLNGVASKKSQTQLSNGILLREKLDSVDSLRSHIINLYYSNTNVSIQFPSDVADTLAFGDTTTDNSLNSFVKVSKTTNSKIIGVMTSVNIQTQKFKELEIQNLTTSINIAFTGSQYPSSNVTCKYYNSSSQEWLTNGVQTLISSSNNLVTISCLTNHLTTFAVFKNDIIYIPPTNSTTNGVQTSDPALAIALGIILPLLAIAIIIVIIIIVVILVLRYRKKKLSSEVSNTSAIELRNENKRGLFDTDISDFPSEASVYFKHLNSSSMASTVSSTSSSNDPFSRYKDMVKIGEGAFGSVFKVIDTKNNNKVKAIKVIRYKSVEELNSMMKEGTQLMNISHPNILKVNDFFVEKDNLLCIDMDFYPQGDLSTLINQQEDCKEVHIKQIIYQMCHALHFIHNDLKLIHRDVKPSNIFIKVLNGNVIHTVLADFGLAKDNKNSASMSFAGTPLYMSPELALGGKYYANTDEYSLGVTVYQLITKDTMTAISHLYMSKDAKEVQTLTRKRLKESGDYSDRLIDICLQMLEKDNCARPYAQDILENSYFNDIRKIR</sequence>
<dbReference type="InterPro" id="IPR008271">
    <property type="entry name" value="Ser/Thr_kinase_AS"/>
</dbReference>
<feature type="domain" description="EGF-like" evidence="12">
    <location>
        <begin position="705"/>
        <end position="739"/>
    </location>
</feature>
<keyword evidence="6 9" id="KW-0472">Membrane</keyword>
<feature type="domain" description="EGF-like" evidence="12">
    <location>
        <begin position="973"/>
        <end position="1012"/>
    </location>
</feature>
<evidence type="ECO:0000256" key="9">
    <source>
        <dbReference type="SAM" id="Phobius"/>
    </source>
</evidence>
<feature type="disulfide bond" evidence="8">
    <location>
        <begin position="924"/>
        <end position="933"/>
    </location>
</feature>
<organism evidence="14">
    <name type="scientific">Naegleria gruberi</name>
    <name type="common">Amoeba</name>
    <dbReference type="NCBI Taxonomy" id="5762"/>
    <lineage>
        <taxon>Eukaryota</taxon>
        <taxon>Discoba</taxon>
        <taxon>Heterolobosea</taxon>
        <taxon>Tetramitia</taxon>
        <taxon>Eutetramitia</taxon>
        <taxon>Vahlkampfiidae</taxon>
        <taxon>Naegleria</taxon>
    </lineage>
</organism>
<dbReference type="VEuPathDB" id="AmoebaDB:NAEGRDRAFT_82149"/>
<dbReference type="GO" id="GO:0016020">
    <property type="term" value="C:membrane"/>
    <property type="evidence" value="ECO:0007669"/>
    <property type="project" value="UniProtKB-SubCell"/>
</dbReference>
<protein>
    <submittedName>
        <fullName evidence="13">Basal body protein NBP-1</fullName>
    </submittedName>
</protein>
<dbReference type="OrthoDB" id="283575at2759"/>
<gene>
    <name evidence="13" type="ORF">NAEGRDRAFT_82149</name>
</gene>
<comment type="caution">
    <text evidence="8">Lacks conserved residue(s) required for the propagation of feature annotation.</text>
</comment>
<keyword evidence="10" id="KW-0732">Signal</keyword>
<feature type="disulfide bond" evidence="8">
    <location>
        <begin position="768"/>
        <end position="777"/>
    </location>
</feature>
<name>D2W2K0_NAEGR</name>
<evidence type="ECO:0000256" key="1">
    <source>
        <dbReference type="ARBA" id="ARBA00004370"/>
    </source>
</evidence>
<dbReference type="PROSITE" id="PS00022">
    <property type="entry name" value="EGF_1"/>
    <property type="match status" value="10"/>
</dbReference>
<dbReference type="SUPFAM" id="SSF101898">
    <property type="entry name" value="NHL repeat"/>
    <property type="match status" value="1"/>
</dbReference>
<evidence type="ECO:0000256" key="6">
    <source>
        <dbReference type="ARBA" id="ARBA00023136"/>
    </source>
</evidence>
<feature type="disulfide bond" evidence="8">
    <location>
        <begin position="729"/>
        <end position="738"/>
    </location>
</feature>
<evidence type="ECO:0000256" key="8">
    <source>
        <dbReference type="PROSITE-ProRule" id="PRU00076"/>
    </source>
</evidence>
<feature type="domain" description="EGF-like" evidence="12">
    <location>
        <begin position="746"/>
        <end position="778"/>
    </location>
</feature>
<evidence type="ECO:0000256" key="7">
    <source>
        <dbReference type="ARBA" id="ARBA00023157"/>
    </source>
</evidence>
<dbReference type="STRING" id="5762.D2W2K0"/>
<feature type="disulfide bond" evidence="8">
    <location>
        <begin position="529"/>
        <end position="538"/>
    </location>
</feature>
<dbReference type="GO" id="GO:0004672">
    <property type="term" value="F:protein kinase activity"/>
    <property type="evidence" value="ECO:0007669"/>
    <property type="project" value="InterPro"/>
</dbReference>
<dbReference type="GO" id="GO:0050839">
    <property type="term" value="F:cell adhesion molecule binding"/>
    <property type="evidence" value="ECO:0007669"/>
    <property type="project" value="TreeGrafter"/>
</dbReference>
<dbReference type="Pfam" id="PF07974">
    <property type="entry name" value="EGF_2"/>
    <property type="match status" value="1"/>
</dbReference>
<feature type="domain" description="EGF-like" evidence="12">
    <location>
        <begin position="506"/>
        <end position="539"/>
    </location>
</feature>
<dbReference type="InterPro" id="IPR051216">
    <property type="entry name" value="Teneurin"/>
</dbReference>
<dbReference type="Pfam" id="PF00069">
    <property type="entry name" value="Pkinase"/>
    <property type="match status" value="1"/>
</dbReference>
<feature type="disulfide bond" evidence="8">
    <location>
        <begin position="490"/>
        <end position="499"/>
    </location>
</feature>
<dbReference type="Gene3D" id="2.120.10.30">
    <property type="entry name" value="TolB, C-terminal domain"/>
    <property type="match status" value="2"/>
</dbReference>
<dbReference type="InParanoid" id="D2W2K0"/>
<dbReference type="Gene3D" id="2.10.25.10">
    <property type="entry name" value="Laminin"/>
    <property type="match status" value="10"/>
</dbReference>
<dbReference type="SUPFAM" id="SSF56112">
    <property type="entry name" value="Protein kinase-like (PK-like)"/>
    <property type="match status" value="1"/>
</dbReference>
<proteinExistence type="predicted"/>
<dbReference type="PROSITE" id="PS00108">
    <property type="entry name" value="PROTEIN_KINASE_ST"/>
    <property type="match status" value="1"/>
</dbReference>
<feature type="signal peptide" evidence="10">
    <location>
        <begin position="1"/>
        <end position="26"/>
    </location>
</feature>
<keyword evidence="4" id="KW-0677">Repeat</keyword>
<dbReference type="GO" id="GO:0005524">
    <property type="term" value="F:ATP binding"/>
    <property type="evidence" value="ECO:0007669"/>
    <property type="project" value="InterPro"/>
</dbReference>
<evidence type="ECO:0000313" key="14">
    <source>
        <dbReference type="Proteomes" id="UP000006671"/>
    </source>
</evidence>
<dbReference type="SMART" id="SM00181">
    <property type="entry name" value="EGF"/>
    <property type="match status" value="15"/>
</dbReference>
<feature type="domain" description="EGF-like" evidence="12">
    <location>
        <begin position="856"/>
        <end position="895"/>
    </location>
</feature>
<dbReference type="EMBL" id="GG738926">
    <property type="protein sequence ID" value="EFC36728.1"/>
    <property type="molecule type" value="Genomic_DNA"/>
</dbReference>
<feature type="transmembrane region" description="Helical" evidence="9">
    <location>
        <begin position="1989"/>
        <end position="2018"/>
    </location>
</feature>
<feature type="domain" description="EGF-like" evidence="12">
    <location>
        <begin position="466"/>
        <end position="500"/>
    </location>
</feature>
<dbReference type="KEGG" id="ngr:NAEGRDRAFT_82149"/>
<keyword evidence="14" id="KW-1185">Reference proteome</keyword>
<dbReference type="PANTHER" id="PTHR11219:SF69">
    <property type="entry name" value="TENEURIN-A"/>
    <property type="match status" value="1"/>
</dbReference>
<dbReference type="GO" id="GO:0046982">
    <property type="term" value="F:protein heterodimerization activity"/>
    <property type="evidence" value="ECO:0007669"/>
    <property type="project" value="TreeGrafter"/>
</dbReference>
<dbReference type="GO" id="GO:0007157">
    <property type="term" value="P:heterophilic cell-cell adhesion via plasma membrane cell adhesion molecules"/>
    <property type="evidence" value="ECO:0007669"/>
    <property type="project" value="TreeGrafter"/>
</dbReference>
<feature type="domain" description="EGF-like" evidence="12">
    <location>
        <begin position="901"/>
        <end position="934"/>
    </location>
</feature>
<accession>D2W2K0</accession>
<evidence type="ECO:0000259" key="12">
    <source>
        <dbReference type="PROSITE" id="PS50026"/>
    </source>
</evidence>
<dbReference type="SMART" id="SM00220">
    <property type="entry name" value="S_TKc"/>
    <property type="match status" value="1"/>
</dbReference>
<dbReference type="PROSITE" id="PS50026">
    <property type="entry name" value="EGF_3"/>
    <property type="match status" value="7"/>
</dbReference>
<keyword evidence="3 9" id="KW-0812">Transmembrane</keyword>
<dbReference type="Gene3D" id="1.10.510.10">
    <property type="entry name" value="Transferase(Phosphotransferase) domain 1"/>
    <property type="match status" value="1"/>
</dbReference>
<dbReference type="InterPro" id="IPR011042">
    <property type="entry name" value="6-blade_b-propeller_TolB-like"/>
</dbReference>
<dbReference type="InterPro" id="IPR000742">
    <property type="entry name" value="EGF"/>
</dbReference>
<dbReference type="GO" id="GO:0042803">
    <property type="term" value="F:protein homodimerization activity"/>
    <property type="evidence" value="ECO:0007669"/>
    <property type="project" value="TreeGrafter"/>
</dbReference>
<evidence type="ECO:0000259" key="11">
    <source>
        <dbReference type="PROSITE" id="PS50011"/>
    </source>
</evidence>
<feature type="disulfide bond" evidence="8">
    <location>
        <begin position="1002"/>
        <end position="1011"/>
    </location>
</feature>
<keyword evidence="2 8" id="KW-0245">EGF-like domain</keyword>
<comment type="subcellular location">
    <subcellularLocation>
        <location evidence="1">Membrane</location>
    </subcellularLocation>
</comment>
<feature type="disulfide bond" evidence="8">
    <location>
        <begin position="885"/>
        <end position="894"/>
    </location>
</feature>
<dbReference type="InterPro" id="IPR000203">
    <property type="entry name" value="GPS"/>
</dbReference>
<dbReference type="Pfam" id="PF25021">
    <property type="entry name" value="TEN_NHL"/>
    <property type="match status" value="1"/>
</dbReference>
<keyword evidence="5 9" id="KW-1133">Transmembrane helix</keyword>
<evidence type="ECO:0000256" key="5">
    <source>
        <dbReference type="ARBA" id="ARBA00022989"/>
    </source>
</evidence>
<dbReference type="SMART" id="SM00303">
    <property type="entry name" value="GPS"/>
    <property type="match status" value="1"/>
</dbReference>